<dbReference type="InterPro" id="IPR011989">
    <property type="entry name" value="ARM-like"/>
</dbReference>
<dbReference type="RefSeq" id="WP_126555547.1">
    <property type="nucleotide sequence ID" value="NZ_BIFS01000002.1"/>
</dbReference>
<dbReference type="Proteomes" id="UP000287188">
    <property type="component" value="Unassembled WGS sequence"/>
</dbReference>
<evidence type="ECO:0000313" key="3">
    <source>
        <dbReference type="Proteomes" id="UP000287188"/>
    </source>
</evidence>
<reference evidence="3" key="1">
    <citation type="submission" date="2018-12" db="EMBL/GenBank/DDBJ databases">
        <title>Tengunoibacter tsumagoiensis gen. nov., sp. nov., Dictyobacter kobayashii sp. nov., D. alpinus sp. nov., and D. joshuensis sp. nov. and description of Dictyobacteraceae fam. nov. within the order Ktedonobacterales isolated from Tengu-no-mugimeshi.</title>
        <authorList>
            <person name="Wang C.M."/>
            <person name="Zheng Y."/>
            <person name="Sakai Y."/>
            <person name="Toyoda A."/>
            <person name="Minakuchi Y."/>
            <person name="Abe K."/>
            <person name="Yokota A."/>
            <person name="Yabe S."/>
        </authorList>
    </citation>
    <scope>NUCLEOTIDE SEQUENCE [LARGE SCALE GENOMIC DNA]</scope>
    <source>
        <strain evidence="3">Uno11</strain>
    </source>
</reference>
<comment type="caution">
    <text evidence="2">The sequence shown here is derived from an EMBL/GenBank/DDBJ whole genome shotgun (WGS) entry which is preliminary data.</text>
</comment>
<dbReference type="Pfam" id="PF13646">
    <property type="entry name" value="HEAT_2"/>
    <property type="match status" value="1"/>
</dbReference>
<dbReference type="SUPFAM" id="SSF48371">
    <property type="entry name" value="ARM repeat"/>
    <property type="match status" value="1"/>
</dbReference>
<dbReference type="PANTHER" id="PTHR12697:SF38">
    <property type="entry name" value="PBS LYASE HEAT DOMAIN PROTEIN REPEAT-CONTAINING PROTEIN"/>
    <property type="match status" value="1"/>
</dbReference>
<dbReference type="GO" id="GO:0016491">
    <property type="term" value="F:oxidoreductase activity"/>
    <property type="evidence" value="ECO:0007669"/>
    <property type="project" value="TreeGrafter"/>
</dbReference>
<dbReference type="PANTHER" id="PTHR12697">
    <property type="entry name" value="PBS LYASE HEAT-LIKE PROTEIN"/>
    <property type="match status" value="1"/>
</dbReference>
<accession>A0A402ATY8</accession>
<organism evidence="2 3">
    <name type="scientific">Dictyobacter kobayashii</name>
    <dbReference type="NCBI Taxonomy" id="2014872"/>
    <lineage>
        <taxon>Bacteria</taxon>
        <taxon>Bacillati</taxon>
        <taxon>Chloroflexota</taxon>
        <taxon>Ktedonobacteria</taxon>
        <taxon>Ktedonobacterales</taxon>
        <taxon>Dictyobacteraceae</taxon>
        <taxon>Dictyobacter</taxon>
    </lineage>
</organism>
<evidence type="ECO:0000313" key="2">
    <source>
        <dbReference type="EMBL" id="GCE22568.1"/>
    </source>
</evidence>
<keyword evidence="3" id="KW-1185">Reference proteome</keyword>
<evidence type="ECO:0008006" key="4">
    <source>
        <dbReference type="Google" id="ProtNLM"/>
    </source>
</evidence>
<dbReference type="Gene3D" id="1.25.10.10">
    <property type="entry name" value="Leucine-rich Repeat Variant"/>
    <property type="match status" value="1"/>
</dbReference>
<name>A0A402ATY8_9CHLR</name>
<dbReference type="OrthoDB" id="207253at2"/>
<dbReference type="AlphaFoldDB" id="A0A402ATY8"/>
<feature type="region of interest" description="Disordered" evidence="1">
    <location>
        <begin position="1"/>
        <end position="38"/>
    </location>
</feature>
<protein>
    <recommendedName>
        <fullName evidence="4">HEAT repeat domain-containing protein</fullName>
    </recommendedName>
</protein>
<dbReference type="InterPro" id="IPR004155">
    <property type="entry name" value="PBS_lyase_HEAT"/>
</dbReference>
<dbReference type="EMBL" id="BIFS01000002">
    <property type="protein sequence ID" value="GCE22568.1"/>
    <property type="molecule type" value="Genomic_DNA"/>
</dbReference>
<dbReference type="InterPro" id="IPR016024">
    <property type="entry name" value="ARM-type_fold"/>
</dbReference>
<dbReference type="SMART" id="SM00567">
    <property type="entry name" value="EZ_HEAT"/>
    <property type="match status" value="3"/>
</dbReference>
<proteinExistence type="predicted"/>
<gene>
    <name evidence="2" type="ORF">KDK_63680</name>
</gene>
<evidence type="ECO:0000256" key="1">
    <source>
        <dbReference type="SAM" id="MobiDB-lite"/>
    </source>
</evidence>
<feature type="compositionally biased region" description="Basic and acidic residues" evidence="1">
    <location>
        <begin position="1"/>
        <end position="16"/>
    </location>
</feature>
<sequence length="180" mass="19785">MEKHESDHPGRPEHENAAGQWLHGTSNSGEPESSLPPLTYFGLGKNSTTFPLSHEQLLLDLQHSDWVVRVGALKQLGRLPLQAPRELLLAALQDEHKAVRATAARVLGTTDTEIPLEPLLVALYDPDWHVRSCVVMALGNHIHRVPLDALIYALGDQDETVRAAAVTVLGKLGTHAPWMR</sequence>